<gene>
    <name evidence="2" type="primary">P0648C09.5</name>
</gene>
<protein>
    <submittedName>
        <fullName evidence="2">p0648C09.5 protein</fullName>
    </submittedName>
</protein>
<evidence type="ECO:0000313" key="2">
    <source>
        <dbReference type="EMBL" id="BAB86216.1"/>
    </source>
</evidence>
<name>Q8RUN3_ORYSJ</name>
<proteinExistence type="predicted"/>
<dbReference type="EMBL" id="AP003922">
    <property type="protein sequence ID" value="BAB86216.1"/>
    <property type="molecule type" value="Genomic_DNA"/>
</dbReference>
<organism evidence="2">
    <name type="scientific">Oryza sativa subsp. japonica</name>
    <name type="common">Rice</name>
    <dbReference type="NCBI Taxonomy" id="39947"/>
    <lineage>
        <taxon>Eukaryota</taxon>
        <taxon>Viridiplantae</taxon>
        <taxon>Streptophyta</taxon>
        <taxon>Embryophyta</taxon>
        <taxon>Tracheophyta</taxon>
        <taxon>Spermatophyta</taxon>
        <taxon>Magnoliopsida</taxon>
        <taxon>Liliopsida</taxon>
        <taxon>Poales</taxon>
        <taxon>Poaceae</taxon>
        <taxon>BOP clade</taxon>
        <taxon>Oryzoideae</taxon>
        <taxon>Oryzeae</taxon>
        <taxon>Oryzinae</taxon>
        <taxon>Oryza</taxon>
        <taxon>Oryza sativa</taxon>
    </lineage>
</organism>
<evidence type="ECO:0000256" key="1">
    <source>
        <dbReference type="SAM" id="MobiDB-lite"/>
    </source>
</evidence>
<sequence length="51" mass="5410">MEKGEEREGGRGSGEGEGAHRGALIGAVDSFRPVGEAGDSAVGRWRRWIGR</sequence>
<feature type="region of interest" description="Disordered" evidence="1">
    <location>
        <begin position="1"/>
        <end position="24"/>
    </location>
</feature>
<dbReference type="AlphaFoldDB" id="Q8RUN3"/>
<feature type="compositionally biased region" description="Basic and acidic residues" evidence="1">
    <location>
        <begin position="1"/>
        <end position="10"/>
    </location>
</feature>
<accession>Q8RUN3</accession>
<reference evidence="2" key="1">
    <citation type="submission" date="2001-07" db="EMBL/GenBank/DDBJ databases">
        <title>Oryza sativa nipponbare(GA3) genomic DNA, chromosome 1, PAC clone:P0648C09.</title>
        <authorList>
            <person name="Sasaki T."/>
            <person name="Matsumoto T."/>
            <person name="Yamamoto K."/>
        </authorList>
    </citation>
    <scope>NUCLEOTIDE SEQUENCE</scope>
</reference>